<evidence type="ECO:0000313" key="1">
    <source>
        <dbReference type="EMBL" id="KRX06235.1"/>
    </source>
</evidence>
<dbReference type="Proteomes" id="UP000054937">
    <property type="component" value="Unassembled WGS sequence"/>
</dbReference>
<organism evidence="1 2">
    <name type="scientific">Pseudocohnilembus persalinus</name>
    <name type="common">Ciliate</name>
    <dbReference type="NCBI Taxonomy" id="266149"/>
    <lineage>
        <taxon>Eukaryota</taxon>
        <taxon>Sar</taxon>
        <taxon>Alveolata</taxon>
        <taxon>Ciliophora</taxon>
        <taxon>Intramacronucleata</taxon>
        <taxon>Oligohymenophorea</taxon>
        <taxon>Scuticociliatia</taxon>
        <taxon>Philasterida</taxon>
        <taxon>Pseudocohnilembidae</taxon>
        <taxon>Pseudocohnilembus</taxon>
    </lineage>
</organism>
<reference evidence="1 2" key="1">
    <citation type="journal article" date="2015" name="Sci. Rep.">
        <title>Genome of the facultative scuticociliatosis pathogen Pseudocohnilembus persalinus provides insight into its virulence through horizontal gene transfer.</title>
        <authorList>
            <person name="Xiong J."/>
            <person name="Wang G."/>
            <person name="Cheng J."/>
            <person name="Tian M."/>
            <person name="Pan X."/>
            <person name="Warren A."/>
            <person name="Jiang C."/>
            <person name="Yuan D."/>
            <person name="Miao W."/>
        </authorList>
    </citation>
    <scope>NUCLEOTIDE SEQUENCE [LARGE SCALE GENOMIC DNA]</scope>
    <source>
        <strain evidence="1">36N120E</strain>
    </source>
</reference>
<sequence>MLHNQVFGSLFQNKQYQAINVIKAKLTQYFELVLKQFQKTEIGQTNQNNNFAQENISLFNDPELQLKNNKYKTTQTDQKYIKNNQNSQQINQISCNNNKDKNNQITEKIKINESSGNSYELIKMEPYGYPQKILEKIFVGLQKMKQGIYVTRF</sequence>
<protein>
    <submittedName>
        <fullName evidence="1">Uncharacterized protein</fullName>
    </submittedName>
</protein>
<dbReference type="EMBL" id="LDAU01000098">
    <property type="protein sequence ID" value="KRX06235.1"/>
    <property type="molecule type" value="Genomic_DNA"/>
</dbReference>
<name>A0A0V0QVH3_PSEPJ</name>
<accession>A0A0V0QVH3</accession>
<dbReference type="InParanoid" id="A0A0V0QVH3"/>
<comment type="caution">
    <text evidence="1">The sequence shown here is derived from an EMBL/GenBank/DDBJ whole genome shotgun (WGS) entry which is preliminary data.</text>
</comment>
<evidence type="ECO:0000313" key="2">
    <source>
        <dbReference type="Proteomes" id="UP000054937"/>
    </source>
</evidence>
<gene>
    <name evidence="1" type="ORF">PPERSA_06117</name>
</gene>
<dbReference type="AlphaFoldDB" id="A0A0V0QVH3"/>
<keyword evidence="2" id="KW-1185">Reference proteome</keyword>
<proteinExistence type="predicted"/>